<gene>
    <name evidence="5" type="ORF">CANTEDRAFT_96267</name>
</gene>
<evidence type="ECO:0000313" key="5">
    <source>
        <dbReference type="EMBL" id="EGV60824.1"/>
    </source>
</evidence>
<sequence length="909" mass="104639">MDIEELQQRVQEQPFELSQHDTLISALRLHKTTKVLDLYQARVNKLEYFTLRHDEINEILEDLMAIDDKNTRIELVDGFYNLLIREYPTSSYWLRYLDFASQVKSHSELHEMYTRALNDTVHDFENSHLIWNKVLEFFTEIPEGSTPGSDQIQMWWKLHIKRLSYPHNKLEQSFSDTSEFVSVYFPDKYDEFMTMASEVHGTTQRSQIYYEKHEVHLTSKHKDPDFWARYLADVGKYSTDLRQVSTLFYRSLMSAVSDWVPVWTAYIFLLYSKDDNTKFLMDILPKFVCSFPGAFHPYVEYIRNMELFDEPELYDRIRDRIEYMKLLNPTSQGWQLIATTILSFENRVESPRLLGDVKRFFTGAVADNSVVSAEDNAHSVEKICISIYESRGLLEEAKHLVSKLTLVFGGESAVWIYALRFFERNHFKYEDVSRFLHTAIAAAVEMDSPVQLINEALLYEQVYGTRISLQKAVVRANIVYRTINEKKAESEDEDTQWNQSAVAEFVSTPGVTTRKRPLDTHEPIPKKVKIDKPTRNREELSVKVTGLPANVPECTVEQFFQDCGVVRNVVVFHSGEGCEAVVEFEDNQAIFAALTKSHKKLENQEVLVKRMSHCILWVCNFPPSMDKTKLIKVFEPYGTVIDVRLPFQNSQHRQRRFAYIEYAEGEQARAAVSQLNGKMLHDDLNDSTYKLVAKFSDNSAERGPPVFKRQIYVGNIPYDTTTAQVREFFQVYGRVENVTLPISTQTKERGHMNSGYGFVLFQSETSIAQALTADGSSFRDRIIKVSASKPSQVDIVNELRPFNHQSSLALYQVPKTATREQLSLYFKQTTGVKPTRITIFPDKEAAAVQFASTSESGKAGLAIQSHQFNSTFLKADSLDTLTSSVPREAPVPSPGPKRNYFIPASVQRR</sequence>
<dbReference type="EMBL" id="GL996528">
    <property type="protein sequence ID" value="EGV60824.1"/>
    <property type="molecule type" value="Genomic_DNA"/>
</dbReference>
<proteinExistence type="predicted"/>
<dbReference type="AlphaFoldDB" id="G3BCF8"/>
<dbReference type="SUPFAM" id="SSF48452">
    <property type="entry name" value="TPR-like"/>
    <property type="match status" value="1"/>
</dbReference>
<dbReference type="GO" id="GO:0005634">
    <property type="term" value="C:nucleus"/>
    <property type="evidence" value="ECO:0007669"/>
    <property type="project" value="TreeGrafter"/>
</dbReference>
<dbReference type="PANTHER" id="PTHR48025:SF1">
    <property type="entry name" value="RRM DOMAIN-CONTAINING PROTEIN"/>
    <property type="match status" value="1"/>
</dbReference>
<dbReference type="GeneID" id="18250593"/>
<dbReference type="Pfam" id="PF16842">
    <property type="entry name" value="RRM_occluded"/>
    <property type="match status" value="1"/>
</dbReference>
<dbReference type="InterPro" id="IPR034397">
    <property type="entry name" value="Prp24_RRM1"/>
</dbReference>
<dbReference type="STRING" id="590646.G3BCF8"/>
<keyword evidence="6" id="KW-1185">Reference proteome</keyword>
<feature type="region of interest" description="Disordered" evidence="3">
    <location>
        <begin position="884"/>
        <end position="909"/>
    </location>
</feature>
<organism evidence="6">
    <name type="scientific">Candida tenuis (strain ATCC 10573 / BCRC 21748 / CBS 615 / JCM 9827 / NBRC 10315 / NRRL Y-1498 / VKM Y-70)</name>
    <name type="common">Yeast</name>
    <name type="synonym">Yamadazyma tenuis</name>
    <dbReference type="NCBI Taxonomy" id="590646"/>
    <lineage>
        <taxon>Eukaryota</taxon>
        <taxon>Fungi</taxon>
        <taxon>Dikarya</taxon>
        <taxon>Ascomycota</taxon>
        <taxon>Saccharomycotina</taxon>
        <taxon>Pichiomycetes</taxon>
        <taxon>Debaryomycetaceae</taxon>
        <taxon>Yamadazyma</taxon>
    </lineage>
</organism>
<dbReference type="SMART" id="SM00360">
    <property type="entry name" value="RRM"/>
    <property type="match status" value="3"/>
</dbReference>
<dbReference type="InterPro" id="IPR035979">
    <property type="entry name" value="RBD_domain_sf"/>
</dbReference>
<dbReference type="InterPro" id="IPR011990">
    <property type="entry name" value="TPR-like_helical_dom_sf"/>
</dbReference>
<feature type="domain" description="RRM" evidence="4">
    <location>
        <begin position="709"/>
        <end position="790"/>
    </location>
</feature>
<name>G3BCF8_CANTC</name>
<evidence type="ECO:0000313" key="6">
    <source>
        <dbReference type="Proteomes" id="UP000000707"/>
    </source>
</evidence>
<dbReference type="CDD" id="cd12299">
    <property type="entry name" value="RRM4_Prp24"/>
    <property type="match status" value="1"/>
</dbReference>
<dbReference type="Pfam" id="PF00076">
    <property type="entry name" value="RRM_1"/>
    <property type="match status" value="3"/>
</dbReference>
<dbReference type="InterPro" id="IPR000504">
    <property type="entry name" value="RRM_dom"/>
</dbReference>
<protein>
    <recommendedName>
        <fullName evidence="4">RRM domain-containing protein</fullName>
    </recommendedName>
</protein>
<feature type="domain" description="RRM" evidence="4">
    <location>
        <begin position="614"/>
        <end position="698"/>
    </location>
</feature>
<dbReference type="Gene3D" id="3.30.70.330">
    <property type="match status" value="3"/>
</dbReference>
<evidence type="ECO:0000256" key="1">
    <source>
        <dbReference type="ARBA" id="ARBA00022884"/>
    </source>
</evidence>
<dbReference type="eggNOG" id="KOG0128">
    <property type="taxonomic scope" value="Eukaryota"/>
</dbReference>
<dbReference type="InterPro" id="IPR031766">
    <property type="entry name" value="RRM_occluded"/>
</dbReference>
<dbReference type="PANTHER" id="PTHR48025">
    <property type="entry name" value="OS02G0815200 PROTEIN"/>
    <property type="match status" value="1"/>
</dbReference>
<dbReference type="CDD" id="cd12296">
    <property type="entry name" value="RRM1_Prp24"/>
    <property type="match status" value="1"/>
</dbReference>
<dbReference type="HOGENOM" id="CLU_333463_0_0_1"/>
<accession>G3BCF8</accession>
<reference evidence="5 6" key="1">
    <citation type="journal article" date="2011" name="Proc. Natl. Acad. Sci. U.S.A.">
        <title>Comparative genomics of xylose-fermenting fungi for enhanced biofuel production.</title>
        <authorList>
            <person name="Wohlbach D.J."/>
            <person name="Kuo A."/>
            <person name="Sato T.K."/>
            <person name="Potts K.M."/>
            <person name="Salamov A.A."/>
            <person name="LaButti K.M."/>
            <person name="Sun H."/>
            <person name="Clum A."/>
            <person name="Pangilinan J.L."/>
            <person name="Lindquist E.A."/>
            <person name="Lucas S."/>
            <person name="Lapidus A."/>
            <person name="Jin M."/>
            <person name="Gunawan C."/>
            <person name="Balan V."/>
            <person name="Dale B.E."/>
            <person name="Jeffries T.W."/>
            <person name="Zinkel R."/>
            <person name="Barry K.W."/>
            <person name="Grigoriev I.V."/>
            <person name="Gasch A.P."/>
        </authorList>
    </citation>
    <scope>NUCLEOTIDE SEQUENCE [LARGE SCALE GENOMIC DNA]</scope>
    <source>
        <strain evidence="6">ATCC 10573 / BCRC 21748 / CBS 615 / JCM 9827 / NBRC 10315 / NRRL Y-1498 / VKM Y-70</strain>
    </source>
</reference>
<evidence type="ECO:0000259" key="4">
    <source>
        <dbReference type="PROSITE" id="PS50102"/>
    </source>
</evidence>
<evidence type="ECO:0000256" key="3">
    <source>
        <dbReference type="SAM" id="MobiDB-lite"/>
    </source>
</evidence>
<dbReference type="Proteomes" id="UP000000707">
    <property type="component" value="Unassembled WGS sequence"/>
</dbReference>
<evidence type="ECO:0000256" key="2">
    <source>
        <dbReference type="PROSITE-ProRule" id="PRU00176"/>
    </source>
</evidence>
<dbReference type="InterPro" id="IPR012677">
    <property type="entry name" value="Nucleotide-bd_a/b_plait_sf"/>
</dbReference>
<dbReference type="GO" id="GO:0003729">
    <property type="term" value="F:mRNA binding"/>
    <property type="evidence" value="ECO:0007669"/>
    <property type="project" value="TreeGrafter"/>
</dbReference>
<keyword evidence="1 2" id="KW-0694">RNA-binding</keyword>
<dbReference type="SUPFAM" id="SSF54928">
    <property type="entry name" value="RNA-binding domain, RBD"/>
    <property type="match status" value="2"/>
</dbReference>
<dbReference type="OrthoDB" id="360390at2759"/>
<dbReference type="PROSITE" id="PS50102">
    <property type="entry name" value="RRM"/>
    <property type="match status" value="2"/>
</dbReference>
<dbReference type="InterPro" id="IPR050502">
    <property type="entry name" value="Euk_RNA-bind_prot"/>
</dbReference>
<dbReference type="KEGG" id="cten:18250593"/>
<dbReference type="Gene3D" id="1.25.40.10">
    <property type="entry name" value="Tetratricopeptide repeat domain"/>
    <property type="match status" value="1"/>
</dbReference>